<name>A0AAW0G9C0_9APHY</name>
<dbReference type="PANTHER" id="PTHR10019">
    <property type="entry name" value="SNF5"/>
    <property type="match status" value="1"/>
</dbReference>
<comment type="subcellular location">
    <subcellularLocation>
        <location evidence="1">Nucleus</location>
    </subcellularLocation>
</comment>
<dbReference type="AlphaFoldDB" id="A0AAW0G9C0"/>
<sequence>MSTQGAFQLPIMPSQNAKAQAHPAYFNNIRQWSTSVTPPPTNGRTNPSRRSRPTRGSSLAPTPQPQASTSTYVQPTTVPVVPQTTTTRPQVSQMSYAIPQTQQTLRTQPQAMYSTYASRLRTGTTLLMQPILNQSSTTAIATRSSRRGGMVNYADPGSGDEFPDAGAIESDDSDFQGGAGGGAGVGGGTRSSARGNARLSSRAPVGAGVFRAGSSTPTVQVQIQPKQVEVVKKDELDRSYLGQIPPAHFITAKPMAQTRHDYFPQETVDNQARRPSALVPVRVEFETDTHRIRDCFIWNLHEDLIRPESFARTFCMDLDLPLVPWQETIANQIRAQLEDYEGVASMDLGEDYYMMLDDPNAPGVVDGTVQSIQPGEEVPECRVILSIDVQIATYHLVDHIEWDLFSPLTPEAFAMTLCADLGLAGEAVSLIAHAIHEELIKHKRDAIEWGVIGSSMDNPDPGYTNSADKDKMRDKSGLSLLKDKTGLGLGLGRTPKEGRGPRTLKSVWKDWLEASEYRTRFEVLSAEEVERREVERERATRRLRRETSKFQSQATARRRR</sequence>
<evidence type="ECO:0000256" key="6">
    <source>
        <dbReference type="SAM" id="MobiDB-lite"/>
    </source>
</evidence>
<evidence type="ECO:0000313" key="8">
    <source>
        <dbReference type="Proteomes" id="UP001385951"/>
    </source>
</evidence>
<evidence type="ECO:0000256" key="4">
    <source>
        <dbReference type="ARBA" id="ARBA00023163"/>
    </source>
</evidence>
<feature type="compositionally biased region" description="Polar residues" evidence="6">
    <location>
        <begin position="549"/>
        <end position="560"/>
    </location>
</feature>
<dbReference type="EMBL" id="JASBNA010000007">
    <property type="protein sequence ID" value="KAK7690233.1"/>
    <property type="molecule type" value="Genomic_DNA"/>
</dbReference>
<feature type="region of interest" description="Disordered" evidence="6">
    <location>
        <begin position="31"/>
        <end position="78"/>
    </location>
</feature>
<comment type="caution">
    <text evidence="7">The sequence shown here is derived from an EMBL/GenBank/DDBJ whole genome shotgun (WGS) entry which is preliminary data.</text>
</comment>
<evidence type="ECO:0000313" key="7">
    <source>
        <dbReference type="EMBL" id="KAK7690233.1"/>
    </source>
</evidence>
<evidence type="ECO:0000256" key="3">
    <source>
        <dbReference type="ARBA" id="ARBA00023015"/>
    </source>
</evidence>
<evidence type="ECO:0000256" key="2">
    <source>
        <dbReference type="ARBA" id="ARBA00010239"/>
    </source>
</evidence>
<feature type="compositionally biased region" description="Basic and acidic residues" evidence="6">
    <location>
        <begin position="528"/>
        <end position="548"/>
    </location>
</feature>
<feature type="compositionally biased region" description="Low complexity" evidence="6">
    <location>
        <begin position="68"/>
        <end position="78"/>
    </location>
</feature>
<keyword evidence="8" id="KW-1185">Reference proteome</keyword>
<evidence type="ECO:0008006" key="9">
    <source>
        <dbReference type="Google" id="ProtNLM"/>
    </source>
</evidence>
<dbReference type="GO" id="GO:0006338">
    <property type="term" value="P:chromatin remodeling"/>
    <property type="evidence" value="ECO:0007669"/>
    <property type="project" value="InterPro"/>
</dbReference>
<protein>
    <recommendedName>
        <fullName evidence="9">SNF5-domain-containing protein</fullName>
    </recommendedName>
</protein>
<organism evidence="7 8">
    <name type="scientific">Cerrena zonata</name>
    <dbReference type="NCBI Taxonomy" id="2478898"/>
    <lineage>
        <taxon>Eukaryota</taxon>
        <taxon>Fungi</taxon>
        <taxon>Dikarya</taxon>
        <taxon>Basidiomycota</taxon>
        <taxon>Agaricomycotina</taxon>
        <taxon>Agaricomycetes</taxon>
        <taxon>Polyporales</taxon>
        <taxon>Cerrenaceae</taxon>
        <taxon>Cerrena</taxon>
    </lineage>
</organism>
<feature type="region of interest" description="Disordered" evidence="6">
    <location>
        <begin position="528"/>
        <end position="560"/>
    </location>
</feature>
<comment type="similarity">
    <text evidence="2">Belongs to the SNF5 family.</text>
</comment>
<dbReference type="InterPro" id="IPR006939">
    <property type="entry name" value="SNF5"/>
</dbReference>
<evidence type="ECO:0000256" key="5">
    <source>
        <dbReference type="ARBA" id="ARBA00023242"/>
    </source>
</evidence>
<dbReference type="GO" id="GO:0000228">
    <property type="term" value="C:nuclear chromosome"/>
    <property type="evidence" value="ECO:0007669"/>
    <property type="project" value="InterPro"/>
</dbReference>
<keyword evidence="3" id="KW-0805">Transcription regulation</keyword>
<reference evidence="7 8" key="1">
    <citation type="submission" date="2022-09" db="EMBL/GenBank/DDBJ databases">
        <authorList>
            <person name="Palmer J.M."/>
        </authorList>
    </citation>
    <scope>NUCLEOTIDE SEQUENCE [LARGE SCALE GENOMIC DNA]</scope>
    <source>
        <strain evidence="7 8">DSM 7382</strain>
    </source>
</reference>
<dbReference type="Pfam" id="PF04855">
    <property type="entry name" value="SNF5"/>
    <property type="match status" value="1"/>
</dbReference>
<gene>
    <name evidence="7" type="ORF">QCA50_006886</name>
</gene>
<dbReference type="Proteomes" id="UP001385951">
    <property type="component" value="Unassembled WGS sequence"/>
</dbReference>
<evidence type="ECO:0000256" key="1">
    <source>
        <dbReference type="ARBA" id="ARBA00004123"/>
    </source>
</evidence>
<keyword evidence="5" id="KW-0539">Nucleus</keyword>
<feature type="region of interest" description="Disordered" evidence="6">
    <location>
        <begin position="157"/>
        <end position="200"/>
    </location>
</feature>
<keyword evidence="4" id="KW-0804">Transcription</keyword>
<proteinExistence type="inferred from homology"/>
<accession>A0AAW0G9C0</accession>
<feature type="compositionally biased region" description="Gly residues" evidence="6">
    <location>
        <begin position="177"/>
        <end position="189"/>
    </location>
</feature>